<keyword evidence="4" id="KW-1185">Reference proteome</keyword>
<evidence type="ECO:0000256" key="1">
    <source>
        <dbReference type="SAM" id="Phobius"/>
    </source>
</evidence>
<dbReference type="EMBL" id="BTSY01000001">
    <property type="protein sequence ID" value="GMT12197.1"/>
    <property type="molecule type" value="Genomic_DNA"/>
</dbReference>
<gene>
    <name evidence="3" type="ORF">PFISCL1PPCAC_28798</name>
    <name evidence="2" type="ORF">PFISCL1PPCAC_3494</name>
</gene>
<dbReference type="InterPro" id="IPR040350">
    <property type="entry name" value="TMEM272"/>
</dbReference>
<keyword evidence="1" id="KW-0812">Transmembrane</keyword>
<feature type="transmembrane region" description="Helical" evidence="1">
    <location>
        <begin position="69"/>
        <end position="90"/>
    </location>
</feature>
<proteinExistence type="predicted"/>
<organism evidence="3 4">
    <name type="scientific">Pristionchus fissidentatus</name>
    <dbReference type="NCBI Taxonomy" id="1538716"/>
    <lineage>
        <taxon>Eukaryota</taxon>
        <taxon>Metazoa</taxon>
        <taxon>Ecdysozoa</taxon>
        <taxon>Nematoda</taxon>
        <taxon>Chromadorea</taxon>
        <taxon>Rhabditida</taxon>
        <taxon>Rhabditina</taxon>
        <taxon>Diplogasteromorpha</taxon>
        <taxon>Diplogasteroidea</taxon>
        <taxon>Neodiplogasteridae</taxon>
        <taxon>Pristionchus</taxon>
    </lineage>
</organism>
<dbReference type="Proteomes" id="UP001432322">
    <property type="component" value="Unassembled WGS sequence"/>
</dbReference>
<reference evidence="3" key="1">
    <citation type="submission" date="2023-10" db="EMBL/GenBank/DDBJ databases">
        <title>Genome assembly of Pristionchus species.</title>
        <authorList>
            <person name="Yoshida K."/>
            <person name="Sommer R.J."/>
        </authorList>
    </citation>
    <scope>NUCLEOTIDE SEQUENCE</scope>
    <source>
        <strain evidence="3">RS5133</strain>
    </source>
</reference>
<keyword evidence="1" id="KW-1133">Transmembrane helix</keyword>
<accession>A0AAV5WYM3</accession>
<dbReference type="EMBL" id="BTSY01000162">
    <property type="protein sequence ID" value="GMT37501.1"/>
    <property type="molecule type" value="Genomic_DNA"/>
</dbReference>
<sequence length="191" mass="20868">QMSGTPIRVPTADPGVQSPAISRHPSSLLDRCAALVSGLVCLVISNVFAIIFIVIGAVNVDNCPVQPMIPIYLIVTGALAILNSALKYYVDWRTMQAKPYKYELPIAISVFFVISGLFGLVWLIFGMVWTFGANPGYETASPRYCDYWTYMVSYVNFIMLFALLAASCCCCVCTVAGATALAIGERERTQR</sequence>
<feature type="transmembrane region" description="Helical" evidence="1">
    <location>
        <begin position="32"/>
        <end position="57"/>
    </location>
</feature>
<evidence type="ECO:0000313" key="2">
    <source>
        <dbReference type="EMBL" id="GMT12197.1"/>
    </source>
</evidence>
<evidence type="ECO:0000313" key="4">
    <source>
        <dbReference type="Proteomes" id="UP001432322"/>
    </source>
</evidence>
<protein>
    <recommendedName>
        <fullName evidence="5">G protein-coupled receptor</fullName>
    </recommendedName>
</protein>
<dbReference type="PANTHER" id="PTHR33444:SF7">
    <property type="entry name" value="TRANSMEMBRANE PROTEIN 272"/>
    <property type="match status" value="1"/>
</dbReference>
<keyword evidence="1" id="KW-0472">Membrane</keyword>
<evidence type="ECO:0000313" key="3">
    <source>
        <dbReference type="EMBL" id="GMT37501.1"/>
    </source>
</evidence>
<dbReference type="PANTHER" id="PTHR33444">
    <property type="entry name" value="SI:DKEY-19B23.12-RELATED"/>
    <property type="match status" value="1"/>
</dbReference>
<evidence type="ECO:0008006" key="5">
    <source>
        <dbReference type="Google" id="ProtNLM"/>
    </source>
</evidence>
<feature type="transmembrane region" description="Helical" evidence="1">
    <location>
        <begin position="102"/>
        <end position="125"/>
    </location>
</feature>
<name>A0AAV5WYM3_9BILA</name>
<dbReference type="AlphaFoldDB" id="A0AAV5WYM3"/>
<feature type="non-terminal residue" evidence="3">
    <location>
        <position position="1"/>
    </location>
</feature>
<feature type="transmembrane region" description="Helical" evidence="1">
    <location>
        <begin position="157"/>
        <end position="183"/>
    </location>
</feature>
<comment type="caution">
    <text evidence="3">The sequence shown here is derived from an EMBL/GenBank/DDBJ whole genome shotgun (WGS) entry which is preliminary data.</text>
</comment>